<sequence>MIELKYKITIAGIVVTSIAVPLVKFIYSKYIENRRSVFFDEFDKAFVNLNDQLAIANILNSKGKLSSKRLCYAHEVMFRQAQFRSGSYRESDVEIVMPQKNVEREFIGTTLDLRQISKFTKGSKPLYKKEISVALDKTCRMWNRWVKKKSRLNEKSKIDLVSRFHTYFMIIHPFEDGNGRLGRRLLNEQLTFLFDTHTEFSPDKGEYYSAVNKASEGDESALRKLISSAVSTKEEE</sequence>
<name>A0ABQ5Y1V7_9VIBR</name>
<keyword evidence="3" id="KW-1185">Reference proteome</keyword>
<gene>
    <name evidence="2" type="ORF">GCM10007906_19610</name>
</gene>
<organism evidence="2 3">
    <name type="scientific">Vibrio hyugaensis</name>
    <dbReference type="NCBI Taxonomy" id="1534743"/>
    <lineage>
        <taxon>Bacteria</taxon>
        <taxon>Pseudomonadati</taxon>
        <taxon>Pseudomonadota</taxon>
        <taxon>Gammaproteobacteria</taxon>
        <taxon>Vibrionales</taxon>
        <taxon>Vibrionaceae</taxon>
        <taxon>Vibrio</taxon>
    </lineage>
</organism>
<dbReference type="RefSeq" id="WP_045401152.1">
    <property type="nucleotide sequence ID" value="NZ_BBLD01000041.1"/>
</dbReference>
<dbReference type="PROSITE" id="PS51459">
    <property type="entry name" value="FIDO"/>
    <property type="match status" value="1"/>
</dbReference>
<protein>
    <recommendedName>
        <fullName evidence="1">Fido domain-containing protein</fullName>
    </recommendedName>
</protein>
<dbReference type="InterPro" id="IPR040198">
    <property type="entry name" value="Fido_containing"/>
</dbReference>
<comment type="caution">
    <text evidence="2">The sequence shown here is derived from an EMBL/GenBank/DDBJ whole genome shotgun (WGS) entry which is preliminary data.</text>
</comment>
<dbReference type="InterPro" id="IPR036597">
    <property type="entry name" value="Fido-like_dom_sf"/>
</dbReference>
<reference evidence="3" key="1">
    <citation type="journal article" date="2019" name="Int. J. Syst. Evol. Microbiol.">
        <title>The Global Catalogue of Microorganisms (GCM) 10K type strain sequencing project: providing services to taxonomists for standard genome sequencing and annotation.</title>
        <authorList>
            <consortium name="The Broad Institute Genomics Platform"/>
            <consortium name="The Broad Institute Genome Sequencing Center for Infectious Disease"/>
            <person name="Wu L."/>
            <person name="Ma J."/>
        </authorList>
    </citation>
    <scope>NUCLEOTIDE SEQUENCE [LARGE SCALE GENOMIC DNA]</scope>
    <source>
        <strain evidence="3">NBRC 110633</strain>
    </source>
</reference>
<dbReference type="EMBL" id="BSOE01000029">
    <property type="protein sequence ID" value="GLR04373.1"/>
    <property type="molecule type" value="Genomic_DNA"/>
</dbReference>
<dbReference type="PANTHER" id="PTHR13504:SF38">
    <property type="entry name" value="FIDO DOMAIN-CONTAINING PROTEIN"/>
    <property type="match status" value="1"/>
</dbReference>
<dbReference type="Gene3D" id="1.10.3290.10">
    <property type="entry name" value="Fido-like domain"/>
    <property type="match status" value="1"/>
</dbReference>
<evidence type="ECO:0000259" key="1">
    <source>
        <dbReference type="PROSITE" id="PS51459"/>
    </source>
</evidence>
<proteinExistence type="predicted"/>
<accession>A0ABQ5Y1V7</accession>
<dbReference type="InterPro" id="IPR003812">
    <property type="entry name" value="Fido"/>
</dbReference>
<dbReference type="SUPFAM" id="SSF140931">
    <property type="entry name" value="Fic-like"/>
    <property type="match status" value="1"/>
</dbReference>
<evidence type="ECO:0000313" key="3">
    <source>
        <dbReference type="Proteomes" id="UP001156669"/>
    </source>
</evidence>
<dbReference type="Pfam" id="PF02661">
    <property type="entry name" value="Fic"/>
    <property type="match status" value="1"/>
</dbReference>
<feature type="domain" description="Fido" evidence="1">
    <location>
        <begin position="65"/>
        <end position="231"/>
    </location>
</feature>
<evidence type="ECO:0000313" key="2">
    <source>
        <dbReference type="EMBL" id="GLR04373.1"/>
    </source>
</evidence>
<dbReference type="Proteomes" id="UP001156669">
    <property type="component" value="Unassembled WGS sequence"/>
</dbReference>
<dbReference type="PANTHER" id="PTHR13504">
    <property type="entry name" value="FIDO DOMAIN-CONTAINING PROTEIN DDB_G0283145"/>
    <property type="match status" value="1"/>
</dbReference>